<protein>
    <submittedName>
        <fullName evidence="1">Uncharacterized protein</fullName>
    </submittedName>
</protein>
<gene>
    <name evidence="1" type="ORF">J5U23_01403</name>
</gene>
<sequence>MKSLHLDRSRARFLKLLGVVKFVDDKIILKTLSLLTLSVMCSTIKKLPKKMVMVYLGFIVLEYLEA</sequence>
<dbReference type="Proteomes" id="UP000694018">
    <property type="component" value="Chromosome"/>
</dbReference>
<reference evidence="1" key="1">
    <citation type="journal article" date="2021" name="Environ. Microbiol.">
        <title>New insights into the diversity and evolution of the archaeal mobilome from three complete genomes of Saccharolobus shibatae.</title>
        <authorList>
            <person name="Medvedeva S."/>
            <person name="Brandt D."/>
            <person name="Cvirkaite-Krupovic V."/>
            <person name="Liu Y."/>
            <person name="Severinov K."/>
            <person name="Ishino S."/>
            <person name="Ishino Y."/>
            <person name="Prangishvili D."/>
            <person name="Kalinowski J."/>
            <person name="Krupovic M."/>
        </authorList>
    </citation>
    <scope>NUCLEOTIDE SEQUENCE</scope>
    <source>
        <strain evidence="1">B12</strain>
    </source>
</reference>
<dbReference type="KEGG" id="sshi:J5U23_01403"/>
<organism evidence="1 2">
    <name type="scientific">Saccharolobus shibatae (strain ATCC 51178 / DSM 5389 / JCM 8931 / NBRC 15437 / B12)</name>
    <name type="common">Sulfolobus shibatae</name>
    <dbReference type="NCBI Taxonomy" id="523848"/>
    <lineage>
        <taxon>Archaea</taxon>
        <taxon>Thermoproteota</taxon>
        <taxon>Thermoprotei</taxon>
        <taxon>Sulfolobales</taxon>
        <taxon>Sulfolobaceae</taxon>
        <taxon>Saccharolobus</taxon>
    </lineage>
</organism>
<dbReference type="AlphaFoldDB" id="A0A8F5BNE3"/>
<proteinExistence type="predicted"/>
<dbReference type="EMBL" id="CP077717">
    <property type="protein sequence ID" value="QXJ28534.1"/>
    <property type="molecule type" value="Genomic_DNA"/>
</dbReference>
<accession>A0A8F5BNE3</accession>
<evidence type="ECO:0000313" key="1">
    <source>
        <dbReference type="EMBL" id="QXJ28534.1"/>
    </source>
</evidence>
<evidence type="ECO:0000313" key="2">
    <source>
        <dbReference type="Proteomes" id="UP000694018"/>
    </source>
</evidence>
<name>A0A8F5BNE3_SACSH</name>